<name>A0ABQ4BH54_9ACTN</name>
<gene>
    <name evidence="1" type="ORF">Apa02nite_061190</name>
</gene>
<dbReference type="EMBL" id="BOMS01000094">
    <property type="protein sequence ID" value="GIE70011.1"/>
    <property type="molecule type" value="Genomic_DNA"/>
</dbReference>
<accession>A0ABQ4BH54</accession>
<protein>
    <submittedName>
        <fullName evidence="1">Uncharacterized protein</fullName>
    </submittedName>
</protein>
<evidence type="ECO:0000313" key="1">
    <source>
        <dbReference type="EMBL" id="GIE70011.1"/>
    </source>
</evidence>
<dbReference type="Proteomes" id="UP000624709">
    <property type="component" value="Unassembled WGS sequence"/>
</dbReference>
<proteinExistence type="predicted"/>
<sequence length="189" mass="20799">MVGVVGLSEEQRRGIGVALNESDWVGIAVEPAARRVEVAFDVLSLPSGCTPVGLVLDGVSRVVASLRHGRWGDASAPVETFALDDLGGVVRGFGGGPVHGWEFIDPPERDWLTWKERLSLDVSLRREPGRHVLDLFQEGDDTDPPRHLDLRVWFDTLRITRAGGAEIPLPDFIESGRRLWSGFQARRTA</sequence>
<reference evidence="1 2" key="1">
    <citation type="submission" date="2021-01" db="EMBL/GenBank/DDBJ databases">
        <title>Whole genome shotgun sequence of Actinoplanes palleronii NBRC 14916.</title>
        <authorList>
            <person name="Komaki H."/>
            <person name="Tamura T."/>
        </authorList>
    </citation>
    <scope>NUCLEOTIDE SEQUENCE [LARGE SCALE GENOMIC DNA]</scope>
    <source>
        <strain evidence="1 2">NBRC 14916</strain>
    </source>
</reference>
<keyword evidence="2" id="KW-1185">Reference proteome</keyword>
<comment type="caution">
    <text evidence="1">The sequence shown here is derived from an EMBL/GenBank/DDBJ whole genome shotgun (WGS) entry which is preliminary data.</text>
</comment>
<evidence type="ECO:0000313" key="2">
    <source>
        <dbReference type="Proteomes" id="UP000624709"/>
    </source>
</evidence>
<organism evidence="1 2">
    <name type="scientific">Actinoplanes palleronii</name>
    <dbReference type="NCBI Taxonomy" id="113570"/>
    <lineage>
        <taxon>Bacteria</taxon>
        <taxon>Bacillati</taxon>
        <taxon>Actinomycetota</taxon>
        <taxon>Actinomycetes</taxon>
        <taxon>Micromonosporales</taxon>
        <taxon>Micromonosporaceae</taxon>
        <taxon>Actinoplanes</taxon>
    </lineage>
</organism>